<organism evidence="1 2">
    <name type="scientific">Danxiaibacter flavus</name>
    <dbReference type="NCBI Taxonomy" id="3049108"/>
    <lineage>
        <taxon>Bacteria</taxon>
        <taxon>Pseudomonadati</taxon>
        <taxon>Bacteroidota</taxon>
        <taxon>Chitinophagia</taxon>
        <taxon>Chitinophagales</taxon>
        <taxon>Chitinophagaceae</taxon>
        <taxon>Danxiaibacter</taxon>
    </lineage>
</organism>
<dbReference type="EMBL" id="JAULBC010000011">
    <property type="protein sequence ID" value="MEX6690832.1"/>
    <property type="molecule type" value="Genomic_DNA"/>
</dbReference>
<proteinExistence type="predicted"/>
<comment type="caution">
    <text evidence="1">The sequence shown here is derived from an EMBL/GenBank/DDBJ whole genome shotgun (WGS) entry which is preliminary data.</text>
</comment>
<name>A0ABV3ZLY1_9BACT</name>
<reference evidence="1 2" key="1">
    <citation type="submission" date="2023-07" db="EMBL/GenBank/DDBJ databases">
        <authorList>
            <person name="Lian W.-H."/>
        </authorList>
    </citation>
    <scope>NUCLEOTIDE SEQUENCE [LARGE SCALE GENOMIC DNA]</scope>
    <source>
        <strain evidence="1 2">SYSU DXS3180</strain>
    </source>
</reference>
<dbReference type="Proteomes" id="UP001560573">
    <property type="component" value="Unassembled WGS sequence"/>
</dbReference>
<gene>
    <name evidence="1" type="ORF">QTN47_25210</name>
</gene>
<sequence length="159" mass="18707">MSPEQQSENSPGKIRIQYLQFKDIEDDIKPPPPNLVSKFKTLQDWLLDICNSNKPKKSIIKFKFELFESANDYTIVLAGVNTYDEGKNRSVTRIEYRPRNMYFKLQETYYVGLDRQQLLDKLTAELKDFSNTEKFRNSFFTKARIVVFETNGQTVWSAQ</sequence>
<accession>A0ABV3ZLY1</accession>
<keyword evidence="2" id="KW-1185">Reference proteome</keyword>
<evidence type="ECO:0000313" key="1">
    <source>
        <dbReference type="EMBL" id="MEX6690832.1"/>
    </source>
</evidence>
<protein>
    <submittedName>
        <fullName evidence="1">Uncharacterized protein</fullName>
    </submittedName>
</protein>
<evidence type="ECO:0000313" key="2">
    <source>
        <dbReference type="Proteomes" id="UP001560573"/>
    </source>
</evidence>
<dbReference type="RefSeq" id="WP_369332248.1">
    <property type="nucleotide sequence ID" value="NZ_JAULBC010000011.1"/>
</dbReference>